<dbReference type="HOGENOM" id="CLU_045014_0_0_1"/>
<dbReference type="Gene3D" id="3.40.50.1820">
    <property type="entry name" value="alpha/beta hydrolase"/>
    <property type="match status" value="1"/>
</dbReference>
<evidence type="ECO:0000313" key="2">
    <source>
        <dbReference type="EMBL" id="KIJ64790.1"/>
    </source>
</evidence>
<gene>
    <name evidence="2" type="ORF">HYDPIDRAFT_111394</name>
</gene>
<dbReference type="EMBL" id="KN839845">
    <property type="protein sequence ID" value="KIJ64790.1"/>
    <property type="molecule type" value="Genomic_DNA"/>
</dbReference>
<dbReference type="Pfam" id="PF12697">
    <property type="entry name" value="Abhydrolase_6"/>
    <property type="match status" value="1"/>
</dbReference>
<evidence type="ECO:0000259" key="1">
    <source>
        <dbReference type="Pfam" id="PF12697"/>
    </source>
</evidence>
<dbReference type="AlphaFoldDB" id="A0A0C9W1L3"/>
<dbReference type="InterPro" id="IPR029058">
    <property type="entry name" value="AB_hydrolase_fold"/>
</dbReference>
<dbReference type="OrthoDB" id="3466517at2759"/>
<name>A0A0C9W1L3_9AGAM</name>
<feature type="domain" description="AB hydrolase-1" evidence="1">
    <location>
        <begin position="37"/>
        <end position="341"/>
    </location>
</feature>
<dbReference type="SUPFAM" id="SSF53474">
    <property type="entry name" value="alpha/beta-Hydrolases"/>
    <property type="match status" value="1"/>
</dbReference>
<keyword evidence="3" id="KW-1185">Reference proteome</keyword>
<proteinExistence type="predicted"/>
<evidence type="ECO:0000313" key="3">
    <source>
        <dbReference type="Proteomes" id="UP000053820"/>
    </source>
</evidence>
<organism evidence="2 3">
    <name type="scientific">Hydnomerulius pinastri MD-312</name>
    <dbReference type="NCBI Taxonomy" id="994086"/>
    <lineage>
        <taxon>Eukaryota</taxon>
        <taxon>Fungi</taxon>
        <taxon>Dikarya</taxon>
        <taxon>Basidiomycota</taxon>
        <taxon>Agaricomycotina</taxon>
        <taxon>Agaricomycetes</taxon>
        <taxon>Agaricomycetidae</taxon>
        <taxon>Boletales</taxon>
        <taxon>Boletales incertae sedis</taxon>
        <taxon>Leucogyrophana</taxon>
    </lineage>
</organism>
<accession>A0A0C9W1L3</accession>
<sequence>MFDSVLSGTIEVGDNVEFFYEDSGTAALKDHADYTTLVFIPGMGFNGSIFRGLFPHAPQQNCRIVGLYRRGFAPSSSCSAWNKRDTQEEGLKLEGLQLAKFLINFASSQSIPKINRERKSGGIILIGWSLGASPLHSLLAYLDKLEDHQLDTLQKYLYAVVSHDTSTIAHGIPNPIQHKGWSGDCDERFRQFRAWVTGYYTHPDSNSPDIKDHFEYDTPDPNLPASLHDVPEADFNNMTSIDMFAGPDLYRLLLDPALLQRLTRWAIFDSTRAQNLPNLKVRYICGKQTPGQLIYAMHKLEEAMKKDPSQLFGEGATKAREAKFTYLEEGNHFFFVDKPEWALEQYMACVESN</sequence>
<dbReference type="Proteomes" id="UP000053820">
    <property type="component" value="Unassembled WGS sequence"/>
</dbReference>
<protein>
    <recommendedName>
        <fullName evidence="1">AB hydrolase-1 domain-containing protein</fullName>
    </recommendedName>
</protein>
<dbReference type="InterPro" id="IPR000073">
    <property type="entry name" value="AB_hydrolase_1"/>
</dbReference>
<reference evidence="2 3" key="1">
    <citation type="submission" date="2014-04" db="EMBL/GenBank/DDBJ databases">
        <title>Evolutionary Origins and Diversification of the Mycorrhizal Mutualists.</title>
        <authorList>
            <consortium name="DOE Joint Genome Institute"/>
            <consortium name="Mycorrhizal Genomics Consortium"/>
            <person name="Kohler A."/>
            <person name="Kuo A."/>
            <person name="Nagy L.G."/>
            <person name="Floudas D."/>
            <person name="Copeland A."/>
            <person name="Barry K.W."/>
            <person name="Cichocki N."/>
            <person name="Veneault-Fourrey C."/>
            <person name="LaButti K."/>
            <person name="Lindquist E.A."/>
            <person name="Lipzen A."/>
            <person name="Lundell T."/>
            <person name="Morin E."/>
            <person name="Murat C."/>
            <person name="Riley R."/>
            <person name="Ohm R."/>
            <person name="Sun H."/>
            <person name="Tunlid A."/>
            <person name="Henrissat B."/>
            <person name="Grigoriev I.V."/>
            <person name="Hibbett D.S."/>
            <person name="Martin F."/>
        </authorList>
    </citation>
    <scope>NUCLEOTIDE SEQUENCE [LARGE SCALE GENOMIC DNA]</scope>
    <source>
        <strain evidence="2 3">MD-312</strain>
    </source>
</reference>